<accession>A0A370DMX6</accession>
<evidence type="ECO:0000256" key="1">
    <source>
        <dbReference type="SAM" id="SignalP"/>
    </source>
</evidence>
<keyword evidence="1" id="KW-0732">Signal</keyword>
<proteinExistence type="predicted"/>
<dbReference type="Gene3D" id="1.25.40.10">
    <property type="entry name" value="Tetratricopeptide repeat domain"/>
    <property type="match status" value="1"/>
</dbReference>
<reference evidence="2 3" key="1">
    <citation type="journal article" date="2018" name="ISME J.">
        <title>Endosymbiont genomes yield clues of tubeworm success.</title>
        <authorList>
            <person name="Li Y."/>
            <person name="Liles M.R."/>
            <person name="Halanych K.M."/>
        </authorList>
    </citation>
    <scope>NUCLEOTIDE SEQUENCE [LARGE SCALE GENOMIC DNA]</scope>
    <source>
        <strain evidence="2">A1462</strain>
    </source>
</reference>
<feature type="signal peptide" evidence="1">
    <location>
        <begin position="1"/>
        <end position="25"/>
    </location>
</feature>
<dbReference type="EMBL" id="QFXE01000010">
    <property type="protein sequence ID" value="RDH86269.1"/>
    <property type="molecule type" value="Genomic_DNA"/>
</dbReference>
<sequence length="132" mass="14753">MINPKQRLIAVCSLIFLFATFPSQAGLEEGMEANQKGDRQTAFNEFRAASFAGDERAFGKLGGMYLYGLGTEKDYVKAYAWFGLSAQMGDRYGQRFQDAASSAMTPKQVGDAERLLQEYREQLNLSETSHDQ</sequence>
<feature type="chain" id="PRO_5016629431" description="Sel1 repeat family protein" evidence="1">
    <location>
        <begin position="26"/>
        <end position="132"/>
    </location>
</feature>
<name>A0A370DMX6_9GAMM</name>
<evidence type="ECO:0000313" key="3">
    <source>
        <dbReference type="Proteomes" id="UP000254771"/>
    </source>
</evidence>
<dbReference type="Pfam" id="PF08238">
    <property type="entry name" value="Sel1"/>
    <property type="match status" value="1"/>
</dbReference>
<gene>
    <name evidence="2" type="ORF">DIZ78_08820</name>
</gene>
<dbReference type="InterPro" id="IPR011990">
    <property type="entry name" value="TPR-like_helical_dom_sf"/>
</dbReference>
<keyword evidence="3" id="KW-1185">Reference proteome</keyword>
<dbReference type="SMART" id="SM00671">
    <property type="entry name" value="SEL1"/>
    <property type="match status" value="1"/>
</dbReference>
<protein>
    <recommendedName>
        <fullName evidence="4">Sel1 repeat family protein</fullName>
    </recommendedName>
</protein>
<dbReference type="SUPFAM" id="SSF81901">
    <property type="entry name" value="HCP-like"/>
    <property type="match status" value="1"/>
</dbReference>
<evidence type="ECO:0008006" key="4">
    <source>
        <dbReference type="Google" id="ProtNLM"/>
    </source>
</evidence>
<organism evidence="2 3">
    <name type="scientific">endosymbiont of Escarpia spicata</name>
    <dbReference type="NCBI Taxonomy" id="2200908"/>
    <lineage>
        <taxon>Bacteria</taxon>
        <taxon>Pseudomonadati</taxon>
        <taxon>Pseudomonadota</taxon>
        <taxon>Gammaproteobacteria</taxon>
        <taxon>sulfur-oxidizing symbionts</taxon>
    </lineage>
</organism>
<evidence type="ECO:0000313" key="2">
    <source>
        <dbReference type="EMBL" id="RDH86269.1"/>
    </source>
</evidence>
<comment type="caution">
    <text evidence="2">The sequence shown here is derived from an EMBL/GenBank/DDBJ whole genome shotgun (WGS) entry which is preliminary data.</text>
</comment>
<dbReference type="Proteomes" id="UP000254771">
    <property type="component" value="Unassembled WGS sequence"/>
</dbReference>
<dbReference type="AlphaFoldDB" id="A0A370DMX6"/>
<dbReference type="InterPro" id="IPR006597">
    <property type="entry name" value="Sel1-like"/>
</dbReference>